<accession>A0A420EEV2</accession>
<dbReference type="OrthoDB" id="3403133at2"/>
<dbReference type="NCBIfam" id="NF033179">
    <property type="entry name" value="TnsA_like_Actin"/>
    <property type="match status" value="1"/>
</dbReference>
<protein>
    <submittedName>
        <fullName evidence="1">TnsA-like heteromeric transposase endonuclease subunit</fullName>
    </submittedName>
</protein>
<proteinExistence type="predicted"/>
<keyword evidence="1" id="KW-0255">Endonuclease</keyword>
<dbReference type="GO" id="GO:0004519">
    <property type="term" value="F:endonuclease activity"/>
    <property type="evidence" value="ECO:0007669"/>
    <property type="project" value="UniProtKB-KW"/>
</dbReference>
<dbReference type="EMBL" id="RAQQ01000067">
    <property type="protein sequence ID" value="RKF19146.1"/>
    <property type="molecule type" value="Genomic_DNA"/>
</dbReference>
<sequence length="239" mass="25978">MAVRWRGADGSLSESALARVVVEDVLAGMPVRDCRWYRGRRFYSGWYWSATMRRLVAYESRLELARIMLADFDAAVVGIAAQPFQLVGEDGSRVRRHVPDLLLLNDSGLVTVVDVKPARRVAEPDVAAMFAWTREVVAARGWAFEVWTGADRQVLANVTFLAGYRRRPVVNEALVPVALELAAGQATVGGLEAALTSYAPLEVARPVVLHLIWAGALHAELERPLGSGTPISMSAGVAA</sequence>
<comment type="caution">
    <text evidence="1">The sequence shown here is derived from an EMBL/GenBank/DDBJ whole genome shotgun (WGS) entry which is preliminary data.</text>
</comment>
<keyword evidence="1" id="KW-0378">Hydrolase</keyword>
<dbReference type="AlphaFoldDB" id="A0A420EEV2"/>
<dbReference type="InterPro" id="IPR048000">
    <property type="entry name" value="TnsA-like"/>
</dbReference>
<keyword evidence="1" id="KW-0540">Nuclease</keyword>
<name>A0A420EEV2_9ACTN</name>
<reference evidence="1 2" key="1">
    <citation type="journal article" date="2018" name="Int. J. Syst. Evol. Microbiol.">
        <title>Micromonospora globbae sp. nov., an endophytic actinomycete isolated from roots of Globba winitii C. H. Wright.</title>
        <authorList>
            <person name="Kuncharoen N."/>
            <person name="Pittayakhajonwut P."/>
            <person name="Tanasupawat S."/>
        </authorList>
    </citation>
    <scope>NUCLEOTIDE SEQUENCE [LARGE SCALE GENOMIC DNA]</scope>
    <source>
        <strain evidence="1 2">WPS1-2</strain>
    </source>
</reference>
<dbReference type="Proteomes" id="UP000285744">
    <property type="component" value="Unassembled WGS sequence"/>
</dbReference>
<evidence type="ECO:0000313" key="1">
    <source>
        <dbReference type="EMBL" id="RKF19146.1"/>
    </source>
</evidence>
<organism evidence="1 2">
    <name type="scientific">Micromonospora globbae</name>
    <dbReference type="NCBI Taxonomy" id="1894969"/>
    <lineage>
        <taxon>Bacteria</taxon>
        <taxon>Bacillati</taxon>
        <taxon>Actinomycetota</taxon>
        <taxon>Actinomycetes</taxon>
        <taxon>Micromonosporales</taxon>
        <taxon>Micromonosporaceae</taxon>
        <taxon>Micromonospora</taxon>
    </lineage>
</organism>
<gene>
    <name evidence="1" type="ORF">D7I43_32100</name>
</gene>
<evidence type="ECO:0000313" key="2">
    <source>
        <dbReference type="Proteomes" id="UP000285744"/>
    </source>
</evidence>